<dbReference type="PROSITE" id="PS51192">
    <property type="entry name" value="HELICASE_ATP_BIND_1"/>
    <property type="match status" value="1"/>
</dbReference>
<dbReference type="RefSeq" id="XP_013250271.1">
    <property type="nucleotide sequence ID" value="XM_013394817.1"/>
</dbReference>
<evidence type="ECO:0000256" key="8">
    <source>
        <dbReference type="ARBA" id="ARBA00047984"/>
    </source>
</evidence>
<feature type="compositionally biased region" description="Basic and acidic residues" evidence="10">
    <location>
        <begin position="530"/>
        <end position="541"/>
    </location>
</feature>
<dbReference type="PROSITE" id="PS51194">
    <property type="entry name" value="HELICASE_CTER"/>
    <property type="match status" value="1"/>
</dbReference>
<dbReference type="Gene3D" id="3.40.50.300">
    <property type="entry name" value="P-loop containing nucleotide triphosphate hydrolases"/>
    <property type="match status" value="2"/>
</dbReference>
<accession>U6GHE0</accession>
<keyword evidence="14" id="KW-1185">Reference proteome</keyword>
<evidence type="ECO:0000259" key="12">
    <source>
        <dbReference type="PROSITE" id="PS51194"/>
    </source>
</evidence>
<feature type="compositionally biased region" description="Basic residues" evidence="10">
    <location>
        <begin position="814"/>
        <end position="826"/>
    </location>
</feature>
<dbReference type="Pfam" id="PF00271">
    <property type="entry name" value="Helicase_C"/>
    <property type="match status" value="1"/>
</dbReference>
<sequence length="826" mass="90752">MTASKASAAGPPPTSGLHSPRKKDSIKKKLLKKRKISSLEQEQEEIFVSEAESPEKATGSVSNSPDDNDEPKNPPRADGEKLQSKRKKTRKHAANTLKAEGDVCGSTLATAGNNAAETEAATGEEAEAAEAETEAAAAAEEAAAGEGEADNEVMVYRQKEIIDSSQTFRDFGATHLDRRLTKALIDDLKLQHPTHVQSKVIPFALSGRDLLIEGRTGSGKTLAYVLPLLQRLLQLQEQQQQQQRGETAELPPLCALILVPTKELCIQVYDVVMALLSYTKDVITVAHTASSAGAHGKLLGPPTVLVGTPTGVLNYIDNLRQQQQRFDLQLLLEMLVVDEADLLFAFGFEKDTKKLLQLLPSTAAGHYQTILVSATQNHELSQLQNLMLHKPLIIRIEEEERTGGGPGGANPIGEFYFQVPTEAEKWLVAYAFLRLGLVPLKCLVFCKDVSNVYALRLFLDRFGIASGVLSPTLPIAAREQQIQAFNQGLIDILITNDGQYMEEDSPQNETEGSGSGEASASDQQARKRRREDASKSKETEFAGHRGLDLQGVACVFNFDAPNSLKSYIHRIGRTGRGGATGVAVTLIDSSQEQQQLLLQQMFTARKDPGGIGGSTLTPLSLQLQDVECFRYRVEDVRRGITKRVVAAAVARDLQQQLLNSRKLKEFFERNPRDREVLKRACKQLKEMNVSKGTLGHLPDYLLSQTRPTQMTAVQLAIQQQTAGAAMTKGSHGGPRRRPVADPLKSFKAAVTRGASTGKRKPRMREIITRQSQLAKMPKHPDELPPESLPATSGRKLWKLRHNKRVAPKEPKGNFLRKRSIQGLRKK</sequence>
<dbReference type="GeneID" id="25272561"/>
<keyword evidence="3" id="KW-0378">Hydrolase</keyword>
<dbReference type="InterPro" id="IPR050079">
    <property type="entry name" value="DEAD_box_RNA_helicase"/>
</dbReference>
<evidence type="ECO:0000259" key="11">
    <source>
        <dbReference type="PROSITE" id="PS51192"/>
    </source>
</evidence>
<feature type="region of interest" description="Disordered" evidence="10">
    <location>
        <begin position="770"/>
        <end position="826"/>
    </location>
</feature>
<dbReference type="InterPro" id="IPR014001">
    <property type="entry name" value="Helicase_ATP-bd"/>
</dbReference>
<evidence type="ECO:0000256" key="10">
    <source>
        <dbReference type="SAM" id="MobiDB-lite"/>
    </source>
</evidence>
<feature type="compositionally biased region" description="Basic and acidic residues" evidence="10">
    <location>
        <begin position="70"/>
        <end position="83"/>
    </location>
</feature>
<dbReference type="SMART" id="SM00490">
    <property type="entry name" value="HELICc"/>
    <property type="match status" value="1"/>
</dbReference>
<evidence type="ECO:0000256" key="5">
    <source>
        <dbReference type="ARBA" id="ARBA00022840"/>
    </source>
</evidence>
<evidence type="ECO:0000256" key="6">
    <source>
        <dbReference type="ARBA" id="ARBA00022884"/>
    </source>
</evidence>
<dbReference type="GO" id="GO:0016787">
    <property type="term" value="F:hydrolase activity"/>
    <property type="evidence" value="ECO:0007669"/>
    <property type="project" value="UniProtKB-KW"/>
</dbReference>
<dbReference type="SMART" id="SM00487">
    <property type="entry name" value="DEXDc"/>
    <property type="match status" value="1"/>
</dbReference>
<dbReference type="InterPro" id="IPR011545">
    <property type="entry name" value="DEAD/DEAH_box_helicase_dom"/>
</dbReference>
<feature type="compositionally biased region" description="Basic residues" evidence="10">
    <location>
        <begin position="19"/>
        <end position="36"/>
    </location>
</feature>
<feature type="domain" description="Helicase C-terminal" evidence="12">
    <location>
        <begin position="432"/>
        <end position="627"/>
    </location>
</feature>
<evidence type="ECO:0000313" key="14">
    <source>
        <dbReference type="Proteomes" id="UP000018050"/>
    </source>
</evidence>
<proteinExistence type="inferred from homology"/>
<dbReference type="GO" id="GO:0003724">
    <property type="term" value="F:RNA helicase activity"/>
    <property type="evidence" value="ECO:0007669"/>
    <property type="project" value="UniProtKB-EC"/>
</dbReference>
<dbReference type="AlphaFoldDB" id="U6GHE0"/>
<keyword evidence="4 13" id="KW-0347">Helicase</keyword>
<dbReference type="InterPro" id="IPR027417">
    <property type="entry name" value="P-loop_NTPase"/>
</dbReference>
<dbReference type="Proteomes" id="UP000018050">
    <property type="component" value="Unassembled WGS sequence"/>
</dbReference>
<evidence type="ECO:0000256" key="7">
    <source>
        <dbReference type="ARBA" id="ARBA00038041"/>
    </source>
</evidence>
<feature type="region of interest" description="Disordered" evidence="10">
    <location>
        <begin position="502"/>
        <end position="541"/>
    </location>
</feature>
<feature type="domain" description="Helicase ATP-binding" evidence="11">
    <location>
        <begin position="201"/>
        <end position="394"/>
    </location>
</feature>
<dbReference type="OMA" id="SRCHVIN"/>
<reference evidence="13" key="1">
    <citation type="submission" date="2013-10" db="EMBL/GenBank/DDBJ databases">
        <title>Genomic analysis of the causative agents of coccidiosis in chickens.</title>
        <authorList>
            <person name="Reid A.J."/>
            <person name="Blake D."/>
            <person name="Billington K."/>
            <person name="Browne H."/>
            <person name="Dunn M."/>
            <person name="Hung S."/>
            <person name="Kawahara F."/>
            <person name="Miranda-Saavedra D."/>
            <person name="Mourier T."/>
            <person name="Nagra H."/>
            <person name="Otto T.D."/>
            <person name="Rawlings N."/>
            <person name="Sanchez A."/>
            <person name="Sanders M."/>
            <person name="Subramaniam C."/>
            <person name="Tay Y."/>
            <person name="Dear P."/>
            <person name="Doerig C."/>
            <person name="Gruber A."/>
            <person name="Parkinson J."/>
            <person name="Shirley M."/>
            <person name="Wan K.L."/>
            <person name="Berriman M."/>
            <person name="Tomley F."/>
            <person name="Pain A."/>
        </authorList>
    </citation>
    <scope>NUCLEOTIDE SEQUENCE</scope>
    <source>
        <strain evidence="13">Houghton</strain>
    </source>
</reference>
<dbReference type="PANTHER" id="PTHR47959">
    <property type="entry name" value="ATP-DEPENDENT RNA HELICASE RHLE-RELATED"/>
    <property type="match status" value="1"/>
</dbReference>
<gene>
    <name evidence="13" type="ORF">EAH_00044910</name>
</gene>
<comment type="similarity">
    <text evidence="7">Belongs to the DEAD box helicase family. DDX56/DBP9 subfamily.</text>
</comment>
<dbReference type="GO" id="GO:0005829">
    <property type="term" value="C:cytosol"/>
    <property type="evidence" value="ECO:0007669"/>
    <property type="project" value="TreeGrafter"/>
</dbReference>
<organism evidence="13 14">
    <name type="scientific">Eimeria acervulina</name>
    <name type="common">Coccidian parasite</name>
    <dbReference type="NCBI Taxonomy" id="5801"/>
    <lineage>
        <taxon>Eukaryota</taxon>
        <taxon>Sar</taxon>
        <taxon>Alveolata</taxon>
        <taxon>Apicomplexa</taxon>
        <taxon>Conoidasida</taxon>
        <taxon>Coccidia</taxon>
        <taxon>Eucoccidiorida</taxon>
        <taxon>Eimeriorina</taxon>
        <taxon>Eimeriidae</taxon>
        <taxon>Eimeria</taxon>
    </lineage>
</organism>
<protein>
    <recommendedName>
        <fullName evidence="1">RNA helicase</fullName>
        <ecNumber evidence="1">3.6.4.13</ecNumber>
    </recommendedName>
</protein>
<comment type="catalytic activity">
    <reaction evidence="8">
        <text>ATP + H2O = ADP + phosphate + H(+)</text>
        <dbReference type="Rhea" id="RHEA:13065"/>
        <dbReference type="ChEBI" id="CHEBI:15377"/>
        <dbReference type="ChEBI" id="CHEBI:15378"/>
        <dbReference type="ChEBI" id="CHEBI:30616"/>
        <dbReference type="ChEBI" id="CHEBI:43474"/>
        <dbReference type="ChEBI" id="CHEBI:456216"/>
        <dbReference type="EC" id="3.6.4.13"/>
    </reaction>
</comment>
<dbReference type="EMBL" id="HG671061">
    <property type="protein sequence ID" value="CDI79666.1"/>
    <property type="molecule type" value="Genomic_DNA"/>
</dbReference>
<dbReference type="Pfam" id="PF00270">
    <property type="entry name" value="DEAD"/>
    <property type="match status" value="1"/>
</dbReference>
<dbReference type="GO" id="GO:0005524">
    <property type="term" value="F:ATP binding"/>
    <property type="evidence" value="ECO:0007669"/>
    <property type="project" value="UniProtKB-KW"/>
</dbReference>
<dbReference type="PANTHER" id="PTHR47959:SF21">
    <property type="entry name" value="DEAD-BOX HELICASE 56"/>
    <property type="match status" value="1"/>
</dbReference>
<evidence type="ECO:0000256" key="2">
    <source>
        <dbReference type="ARBA" id="ARBA00022741"/>
    </source>
</evidence>
<keyword evidence="5" id="KW-0067">ATP-binding</keyword>
<dbReference type="GO" id="GO:0003723">
    <property type="term" value="F:RNA binding"/>
    <property type="evidence" value="ECO:0007669"/>
    <property type="project" value="UniProtKB-KW"/>
</dbReference>
<dbReference type="InterPro" id="IPR001650">
    <property type="entry name" value="Helicase_C-like"/>
</dbReference>
<name>U6GHE0_EIMAC</name>
<dbReference type="SUPFAM" id="SSF52540">
    <property type="entry name" value="P-loop containing nucleoside triphosphate hydrolases"/>
    <property type="match status" value="2"/>
</dbReference>
<evidence type="ECO:0000256" key="1">
    <source>
        <dbReference type="ARBA" id="ARBA00012552"/>
    </source>
</evidence>
<feature type="compositionally biased region" description="Basic residues" evidence="10">
    <location>
        <begin position="795"/>
        <end position="805"/>
    </location>
</feature>
<feature type="region of interest" description="Disordered" evidence="10">
    <location>
        <begin position="1"/>
        <end position="98"/>
    </location>
</feature>
<keyword evidence="9" id="KW-0175">Coiled coil</keyword>
<dbReference type="VEuPathDB" id="ToxoDB:EAH_00044910"/>
<evidence type="ECO:0000256" key="3">
    <source>
        <dbReference type="ARBA" id="ARBA00022801"/>
    </source>
</evidence>
<evidence type="ECO:0000313" key="13">
    <source>
        <dbReference type="EMBL" id="CDI79666.1"/>
    </source>
</evidence>
<keyword evidence="6" id="KW-0694">RNA-binding</keyword>
<reference evidence="13" key="2">
    <citation type="submission" date="2013-10" db="EMBL/GenBank/DDBJ databases">
        <authorList>
            <person name="Aslett M."/>
        </authorList>
    </citation>
    <scope>NUCLEOTIDE SEQUENCE</scope>
    <source>
        <strain evidence="13">Houghton</strain>
    </source>
</reference>
<feature type="compositionally biased region" description="Basic residues" evidence="10">
    <location>
        <begin position="84"/>
        <end position="93"/>
    </location>
</feature>
<evidence type="ECO:0000256" key="9">
    <source>
        <dbReference type="SAM" id="Coils"/>
    </source>
</evidence>
<dbReference type="OrthoDB" id="1191041at2759"/>
<evidence type="ECO:0000256" key="4">
    <source>
        <dbReference type="ARBA" id="ARBA00022806"/>
    </source>
</evidence>
<feature type="coiled-coil region" evidence="9">
    <location>
        <begin position="121"/>
        <end position="148"/>
    </location>
</feature>
<dbReference type="EC" id="3.6.4.13" evidence="1"/>
<keyword evidence="2" id="KW-0547">Nucleotide-binding</keyword>